<dbReference type="GO" id="GO:0016020">
    <property type="term" value="C:membrane"/>
    <property type="evidence" value="ECO:0007669"/>
    <property type="project" value="UniProtKB-SubCell"/>
</dbReference>
<keyword evidence="3 5" id="KW-1133">Transmembrane helix</keyword>
<organism evidence="6 7">
    <name type="scientific">Perkinsus olseni</name>
    <name type="common">Perkinsus atlanticus</name>
    <dbReference type="NCBI Taxonomy" id="32597"/>
    <lineage>
        <taxon>Eukaryota</taxon>
        <taxon>Sar</taxon>
        <taxon>Alveolata</taxon>
        <taxon>Perkinsozoa</taxon>
        <taxon>Perkinsea</taxon>
        <taxon>Perkinsida</taxon>
        <taxon>Perkinsidae</taxon>
        <taxon>Perkinsus</taxon>
    </lineage>
</organism>
<comment type="subcellular location">
    <subcellularLocation>
        <location evidence="1">Membrane</location>
        <topology evidence="1">Multi-pass membrane protein</topology>
    </subcellularLocation>
</comment>
<protein>
    <submittedName>
        <fullName evidence="6">Transporter</fullName>
    </submittedName>
</protein>
<evidence type="ECO:0000256" key="4">
    <source>
        <dbReference type="ARBA" id="ARBA00023136"/>
    </source>
</evidence>
<evidence type="ECO:0000313" key="6">
    <source>
        <dbReference type="EMBL" id="KAF4693452.1"/>
    </source>
</evidence>
<feature type="transmembrane region" description="Helical" evidence="5">
    <location>
        <begin position="137"/>
        <end position="156"/>
    </location>
</feature>
<evidence type="ECO:0000313" key="7">
    <source>
        <dbReference type="Proteomes" id="UP000541610"/>
    </source>
</evidence>
<dbReference type="PROSITE" id="PS00217">
    <property type="entry name" value="SUGAR_TRANSPORT_2"/>
    <property type="match status" value="1"/>
</dbReference>
<dbReference type="Proteomes" id="UP000541610">
    <property type="component" value="Unassembled WGS sequence"/>
</dbReference>
<keyword evidence="4 5" id="KW-0472">Membrane</keyword>
<dbReference type="SUPFAM" id="SSF103473">
    <property type="entry name" value="MFS general substrate transporter"/>
    <property type="match status" value="1"/>
</dbReference>
<dbReference type="PANTHER" id="PTHR48021:SF1">
    <property type="entry name" value="GH07001P-RELATED"/>
    <property type="match status" value="1"/>
</dbReference>
<sequence length="186" mass="19721">MSVRNSPRPITFIDVSRSDIRSILYVMGSLLAPLAVGMAFGFTGPSIDTMRNTMEAPGGQHIDIGSNTNLHVFSNSTQMAFLLAAPTSACGYIIVGVGEAPWLLVLGRALEGISIGVCSFNGAVYIQEVSPSDLRGVFGSCTQLITIVGMIVIYGLGMGVRTQANSEDPSPLQRPSRIGEFYPSFA</sequence>
<dbReference type="GO" id="GO:0022857">
    <property type="term" value="F:transmembrane transporter activity"/>
    <property type="evidence" value="ECO:0007669"/>
    <property type="project" value="InterPro"/>
</dbReference>
<dbReference type="InterPro" id="IPR005829">
    <property type="entry name" value="Sugar_transporter_CS"/>
</dbReference>
<dbReference type="PANTHER" id="PTHR48021">
    <property type="match status" value="1"/>
</dbReference>
<feature type="transmembrane region" description="Helical" evidence="5">
    <location>
        <begin position="79"/>
        <end position="98"/>
    </location>
</feature>
<dbReference type="AlphaFoldDB" id="A0A7J6PBU2"/>
<dbReference type="InterPro" id="IPR050549">
    <property type="entry name" value="MFS_Trehalose_Transporter"/>
</dbReference>
<reference evidence="6 7" key="1">
    <citation type="submission" date="2020-04" db="EMBL/GenBank/DDBJ databases">
        <title>Perkinsus olseni comparative genomics.</title>
        <authorList>
            <person name="Bogema D.R."/>
        </authorList>
    </citation>
    <scope>NUCLEOTIDE SEQUENCE [LARGE SCALE GENOMIC DNA]</scope>
    <source>
        <strain evidence="6">00978-12</strain>
    </source>
</reference>
<dbReference type="EMBL" id="JABANP010000045">
    <property type="protein sequence ID" value="KAF4693452.1"/>
    <property type="molecule type" value="Genomic_DNA"/>
</dbReference>
<evidence type="ECO:0000256" key="5">
    <source>
        <dbReference type="SAM" id="Phobius"/>
    </source>
</evidence>
<proteinExistence type="predicted"/>
<gene>
    <name evidence="6" type="primary">SLC2A6</name>
    <name evidence="6" type="ORF">FOZ60_010870</name>
</gene>
<accession>A0A7J6PBU2</accession>
<name>A0A7J6PBU2_PEROL</name>
<evidence type="ECO:0000256" key="1">
    <source>
        <dbReference type="ARBA" id="ARBA00004141"/>
    </source>
</evidence>
<dbReference type="OrthoDB" id="433512at2759"/>
<comment type="caution">
    <text evidence="6">The sequence shown here is derived from an EMBL/GenBank/DDBJ whole genome shotgun (WGS) entry which is preliminary data.</text>
</comment>
<feature type="transmembrane region" description="Helical" evidence="5">
    <location>
        <begin position="23"/>
        <end position="42"/>
    </location>
</feature>
<feature type="transmembrane region" description="Helical" evidence="5">
    <location>
        <begin position="105"/>
        <end position="125"/>
    </location>
</feature>
<dbReference type="InterPro" id="IPR036259">
    <property type="entry name" value="MFS_trans_sf"/>
</dbReference>
<evidence type="ECO:0000256" key="2">
    <source>
        <dbReference type="ARBA" id="ARBA00022692"/>
    </source>
</evidence>
<dbReference type="Pfam" id="PF00083">
    <property type="entry name" value="Sugar_tr"/>
    <property type="match status" value="1"/>
</dbReference>
<keyword evidence="2 5" id="KW-0812">Transmembrane</keyword>
<evidence type="ECO:0000256" key="3">
    <source>
        <dbReference type="ARBA" id="ARBA00022989"/>
    </source>
</evidence>
<dbReference type="InterPro" id="IPR005828">
    <property type="entry name" value="MFS_sugar_transport-like"/>
</dbReference>
<dbReference type="Gene3D" id="1.20.1250.20">
    <property type="entry name" value="MFS general substrate transporter like domains"/>
    <property type="match status" value="1"/>
</dbReference>